<gene>
    <name evidence="1" type="ORF">F7725_014593</name>
</gene>
<sequence length="141" mass="16062">MMPTLKYCTMDSLANFRLSNSEILDKITRKSNKRNAVIAERPEHRRDEQKGQYGSLIWEIKPQIPDLIRMGSPSQPWSRFLGSPIHNTACSLFPPTNIVPFKPTKDFPSAACPVQTANSPLKYHPPAYIQGNVNKVHFLER</sequence>
<accession>A0A7J5YWK5</accession>
<name>A0A7J5YWK5_DISMA</name>
<organism evidence="1 2">
    <name type="scientific">Dissostichus mawsoni</name>
    <name type="common">Antarctic cod</name>
    <dbReference type="NCBI Taxonomy" id="36200"/>
    <lineage>
        <taxon>Eukaryota</taxon>
        <taxon>Metazoa</taxon>
        <taxon>Chordata</taxon>
        <taxon>Craniata</taxon>
        <taxon>Vertebrata</taxon>
        <taxon>Euteleostomi</taxon>
        <taxon>Actinopterygii</taxon>
        <taxon>Neopterygii</taxon>
        <taxon>Teleostei</taxon>
        <taxon>Neoteleostei</taxon>
        <taxon>Acanthomorphata</taxon>
        <taxon>Eupercaria</taxon>
        <taxon>Perciformes</taxon>
        <taxon>Notothenioidei</taxon>
        <taxon>Nototheniidae</taxon>
        <taxon>Dissostichus</taxon>
    </lineage>
</organism>
<evidence type="ECO:0000313" key="2">
    <source>
        <dbReference type="Proteomes" id="UP000518266"/>
    </source>
</evidence>
<evidence type="ECO:0000313" key="1">
    <source>
        <dbReference type="EMBL" id="KAF3853905.1"/>
    </source>
</evidence>
<reference evidence="1 2" key="1">
    <citation type="submission" date="2020-03" db="EMBL/GenBank/DDBJ databases">
        <title>Dissostichus mawsoni Genome sequencing and assembly.</title>
        <authorList>
            <person name="Park H."/>
        </authorList>
    </citation>
    <scope>NUCLEOTIDE SEQUENCE [LARGE SCALE GENOMIC DNA]</scope>
    <source>
        <strain evidence="1">DM0001</strain>
        <tissue evidence="1">Muscle</tissue>
    </source>
</reference>
<keyword evidence="2" id="KW-1185">Reference proteome</keyword>
<comment type="caution">
    <text evidence="1">The sequence shown here is derived from an EMBL/GenBank/DDBJ whole genome shotgun (WGS) entry which is preliminary data.</text>
</comment>
<dbReference type="AlphaFoldDB" id="A0A7J5YWK5"/>
<proteinExistence type="predicted"/>
<protein>
    <submittedName>
        <fullName evidence="1">Uncharacterized protein</fullName>
    </submittedName>
</protein>
<dbReference type="Proteomes" id="UP000518266">
    <property type="component" value="Unassembled WGS sequence"/>
</dbReference>
<dbReference type="EMBL" id="JAAKFY010000008">
    <property type="protein sequence ID" value="KAF3853905.1"/>
    <property type="molecule type" value="Genomic_DNA"/>
</dbReference>